<evidence type="ECO:0000313" key="2">
    <source>
        <dbReference type="EMBL" id="TDY42590.1"/>
    </source>
</evidence>
<proteinExistence type="predicted"/>
<dbReference type="Pfam" id="PF03862">
    <property type="entry name" value="SpoVAC_SpoVAEB"/>
    <property type="match status" value="1"/>
</dbReference>
<dbReference type="EMBL" id="SORF01000014">
    <property type="protein sequence ID" value="TDY42590.1"/>
    <property type="molecule type" value="Genomic_DNA"/>
</dbReference>
<feature type="transmembrane region" description="Helical" evidence="1">
    <location>
        <begin position="99"/>
        <end position="128"/>
    </location>
</feature>
<feature type="transmembrane region" description="Helical" evidence="1">
    <location>
        <begin position="44"/>
        <end position="64"/>
    </location>
</feature>
<evidence type="ECO:0000313" key="3">
    <source>
        <dbReference type="Proteomes" id="UP000294581"/>
    </source>
</evidence>
<dbReference type="PANTHER" id="PTHR38450:SF2">
    <property type="entry name" value="STAGE V SPORULATION PROTEIN AEB"/>
    <property type="match status" value="1"/>
</dbReference>
<evidence type="ECO:0000256" key="1">
    <source>
        <dbReference type="SAM" id="Phobius"/>
    </source>
</evidence>
<keyword evidence="1" id="KW-1133">Transmembrane helix</keyword>
<keyword evidence="3" id="KW-1185">Reference proteome</keyword>
<reference evidence="2 3" key="1">
    <citation type="submission" date="2019-03" db="EMBL/GenBank/DDBJ databases">
        <title>Genomic Encyclopedia of Type Strains, Phase IV (KMG-IV): sequencing the most valuable type-strain genomes for metagenomic binning, comparative biology and taxonomic classification.</title>
        <authorList>
            <person name="Goeker M."/>
        </authorList>
    </citation>
    <scope>NUCLEOTIDE SEQUENCE [LARGE SCALE GENOMIC DNA]</scope>
    <source>
        <strain evidence="2 3">DSM 17974</strain>
    </source>
</reference>
<accession>A0A4R8LHD0</accession>
<dbReference type="InterPro" id="IPR014204">
    <property type="entry name" value="Spore_V_AE"/>
</dbReference>
<dbReference type="AlphaFoldDB" id="A0A4R8LHD0"/>
<feature type="transmembrane region" description="Helical" evidence="1">
    <location>
        <begin position="70"/>
        <end position="87"/>
    </location>
</feature>
<protein>
    <submittedName>
        <fullName evidence="2">Stage V sporulation protein AE</fullName>
    </submittedName>
</protein>
<dbReference type="Proteomes" id="UP000294581">
    <property type="component" value="Unassembled WGS sequence"/>
</dbReference>
<feature type="transmembrane region" description="Helical" evidence="1">
    <location>
        <begin position="16"/>
        <end position="37"/>
    </location>
</feature>
<sequence length="132" mass="13671">MYCTCGSNGTWRGEKIMIYLWAFLVGGFICLIGQFLMDVVKLPPANVVSSLVVAGAVVSGFNLYEPLVRFAGAGATVPITSFGNALVQGAIAEGKVHGLLGVITGIFELTSAGVSAAIVFAFLAAVIFRPKG</sequence>
<comment type="caution">
    <text evidence="2">The sequence shown here is derived from an EMBL/GenBank/DDBJ whole genome shotgun (WGS) entry which is preliminary data.</text>
</comment>
<name>A0A4R8LHD0_9BACL</name>
<keyword evidence="1" id="KW-0472">Membrane</keyword>
<organism evidence="2 3">
    <name type="scientific">Alicyclobacillus sacchari</name>
    <dbReference type="NCBI Taxonomy" id="392010"/>
    <lineage>
        <taxon>Bacteria</taxon>
        <taxon>Bacillati</taxon>
        <taxon>Bacillota</taxon>
        <taxon>Bacilli</taxon>
        <taxon>Bacillales</taxon>
        <taxon>Alicyclobacillaceae</taxon>
        <taxon>Alicyclobacillus</taxon>
    </lineage>
</organism>
<dbReference type="PANTHER" id="PTHR38450">
    <property type="entry name" value="STAGE V SPORULATION PROTEIN AC-RELATED"/>
    <property type="match status" value="1"/>
</dbReference>
<keyword evidence="1" id="KW-0812">Transmembrane</keyword>
<dbReference type="InterPro" id="IPR005562">
    <property type="entry name" value="SpoVA"/>
</dbReference>
<dbReference type="NCBIfam" id="TIGR02839">
    <property type="entry name" value="spore_V_AE"/>
    <property type="match status" value="1"/>
</dbReference>
<gene>
    <name evidence="2" type="ORF">C7445_11423</name>
</gene>